<gene>
    <name evidence="1" type="ORF">M72_15401</name>
</gene>
<evidence type="ECO:0000313" key="2">
    <source>
        <dbReference type="Proteomes" id="UP000049979"/>
    </source>
</evidence>
<dbReference type="AlphaFoldDB" id="A0A0M6WXZ6"/>
<dbReference type="EMBL" id="CVRR01000071">
    <property type="protein sequence ID" value="CRL42446.1"/>
    <property type="molecule type" value="Genomic_DNA"/>
</dbReference>
<accession>A0A0M6WXZ6</accession>
<name>A0A0M6WXZ6_9FIRM</name>
<dbReference type="Proteomes" id="UP000049979">
    <property type="component" value="Unassembled WGS sequence"/>
</dbReference>
<sequence>MHMSKKFEVLTISDDFMFGIIMRNPKYCKPFWETILNIKISRIEYPQDQKTINLSLDAKSIRLDVYVEDDSNTVYNIEHTVKTEFCNLCLHL</sequence>
<proteinExistence type="predicted"/>
<reference evidence="2" key="1">
    <citation type="submission" date="2015-05" db="EMBL/GenBank/DDBJ databases">
        <authorList>
            <consortium name="Pathogen Informatics"/>
        </authorList>
    </citation>
    <scope>NUCLEOTIDE SEQUENCE [LARGE SCALE GENOMIC DNA]</scope>
    <source>
        <strain evidence="2">M72</strain>
    </source>
</reference>
<protein>
    <submittedName>
        <fullName evidence="1">Uncharacterized protein</fullName>
    </submittedName>
</protein>
<evidence type="ECO:0000313" key="1">
    <source>
        <dbReference type="EMBL" id="CRL42446.1"/>
    </source>
</evidence>
<keyword evidence="2" id="KW-1185">Reference proteome</keyword>
<organism evidence="1 2">
    <name type="scientific">Roseburia faecis</name>
    <dbReference type="NCBI Taxonomy" id="301302"/>
    <lineage>
        <taxon>Bacteria</taxon>
        <taxon>Bacillati</taxon>
        <taxon>Bacillota</taxon>
        <taxon>Clostridia</taxon>
        <taxon>Lachnospirales</taxon>
        <taxon>Lachnospiraceae</taxon>
        <taxon>Roseburia</taxon>
    </lineage>
</organism>